<keyword evidence="1" id="KW-0472">Membrane</keyword>
<name>A0ABP9ZKA1_9GAMM</name>
<comment type="caution">
    <text evidence="2">The sequence shown here is derived from an EMBL/GenBank/DDBJ whole genome shotgun (WGS) entry which is preliminary data.</text>
</comment>
<evidence type="ECO:0000313" key="2">
    <source>
        <dbReference type="EMBL" id="GAA6129908.1"/>
    </source>
</evidence>
<protein>
    <submittedName>
        <fullName evidence="2">Uncharacterized protein</fullName>
    </submittedName>
</protein>
<reference evidence="2 3" key="1">
    <citation type="submission" date="2024-04" db="EMBL/GenBank/DDBJ databases">
        <title>Draft genome sequence of Halopseudomonas sabulinigri NBRC 116187.</title>
        <authorList>
            <person name="Miyakawa T."/>
            <person name="Kusuya Y."/>
            <person name="Miura T."/>
        </authorList>
    </citation>
    <scope>NUCLEOTIDE SEQUENCE [LARGE SCALE GENOMIC DNA]</scope>
    <source>
        <strain evidence="2 3">4NH20-0042</strain>
    </source>
</reference>
<gene>
    <name evidence="2" type="ORF">NBRC116187_02680</name>
</gene>
<evidence type="ECO:0000313" key="3">
    <source>
        <dbReference type="Proteomes" id="UP001486808"/>
    </source>
</evidence>
<proteinExistence type="predicted"/>
<keyword evidence="1" id="KW-0812">Transmembrane</keyword>
<evidence type="ECO:0000256" key="1">
    <source>
        <dbReference type="SAM" id="Phobius"/>
    </source>
</evidence>
<keyword evidence="1" id="KW-1133">Transmembrane helix</keyword>
<organism evidence="2 3">
    <name type="scientific">Halopseudomonas sabulinigri</name>
    <dbReference type="NCBI Taxonomy" id="472181"/>
    <lineage>
        <taxon>Bacteria</taxon>
        <taxon>Pseudomonadati</taxon>
        <taxon>Pseudomonadota</taxon>
        <taxon>Gammaproteobacteria</taxon>
        <taxon>Pseudomonadales</taxon>
        <taxon>Pseudomonadaceae</taxon>
        <taxon>Halopseudomonas</taxon>
    </lineage>
</organism>
<dbReference type="PANTHER" id="PTHR40407">
    <property type="entry name" value="MEMBRANE PROTEIN-LIKE PROTEIN"/>
    <property type="match status" value="1"/>
</dbReference>
<accession>A0ABP9ZKA1</accession>
<dbReference type="EMBL" id="BAABWD010000001">
    <property type="protein sequence ID" value="GAA6129908.1"/>
    <property type="molecule type" value="Genomic_DNA"/>
</dbReference>
<dbReference type="Proteomes" id="UP001486808">
    <property type="component" value="Unassembled WGS sequence"/>
</dbReference>
<feature type="transmembrane region" description="Helical" evidence="1">
    <location>
        <begin position="36"/>
        <end position="57"/>
    </location>
</feature>
<keyword evidence="3" id="KW-1185">Reference proteome</keyword>
<sequence length="72" mass="8546">MFFYLLHLYTLRLLYLAAEAIWGTNQGAYFGFTEVSAIWLSTVVLTLALYLPVRWFAGLKARRREIRRLKYL</sequence>
<dbReference type="PANTHER" id="PTHR40407:SF1">
    <property type="entry name" value="HEPARAN-ALPHA-GLUCOSAMINIDE N-ACETYLTRANSFERASE CATALYTIC DOMAIN-CONTAINING PROTEIN"/>
    <property type="match status" value="1"/>
</dbReference>